<evidence type="ECO:0000256" key="2">
    <source>
        <dbReference type="ARBA" id="ARBA00023326"/>
    </source>
</evidence>
<keyword evidence="2" id="KW-0119">Carbohydrate metabolism</keyword>
<reference evidence="3 4" key="1">
    <citation type="submission" date="2017-04" db="EMBL/GenBank/DDBJ databases">
        <authorList>
            <person name="Afonso C.L."/>
            <person name="Miller P.J."/>
            <person name="Scott M.A."/>
            <person name="Spackman E."/>
            <person name="Goraichik I."/>
            <person name="Dimitrov K.M."/>
            <person name="Suarez D.L."/>
            <person name="Swayne D.E."/>
        </authorList>
    </citation>
    <scope>NUCLEOTIDE SEQUENCE [LARGE SCALE GENOMIC DNA]</scope>
    <source>
        <strain evidence="4">XA(T)</strain>
    </source>
</reference>
<sequence>MKGALGTGRIGGWVAAHRSAAATLVSGGAVAALVAVVSVVSTGFVAQQVDLHDGTVWVTSDLHHAAGRANPVVGELNGLVPLGAGSLDVDQSGSTVVVADRGDGEGRLVDTASMTADESFPLPAGEASIVLSGDRAIVWSPESGSAWSTTVPALPAFDPDAAADVTVGPTGAMAAWQGRLYAVSPATGSVYSLSSGEAQTSLAVDLAADADVTMTATDAGWIVFDRSTSRVISASGAVPVSLDDPAGAVLQQPGEGRDGVLLATRSGLVLIDPTTGSTRSLSEGHSGAPAAPIEIDGCGYAAWSDGTGWTDCASTADPGRATSGEAGEAGEAGETTFEGMGSESRLVFRTNGDGGVLLNDRTSGRAWDVARDNAVIDDWDQLLDTTTTDPQQEDAATDAPDTPDPVQQPPVAVDDDLGARAGRAQALPVLLNDYDVNGDTLVIDDVTVPDGVDWRVDVIDDGQQLQLTLPGTATGTLTFGYGISDGRGGSARATVAVTIRAPGENSPPVQVRRSTLDVALGARATTDVRSDWYDPDADPFYLASAGTPPPDSVTFRPEGQVTYLDSGTSAGPRDISLVVSDGASTTAGTIPVVVHDPADVPLVADGFVVSLNAGVEDTVEPLPHVRGGTEALRLTTVGVRDGVTVDADYVQGAVRLTASSAGTYLIDYSVADGSRTATGTMRLEVTAVPDANSAPVTVPHTTFVRQGSSVEIDVLAGDYDPAGAVLIVTSAGSAADPGVQVEVLEQRTIRVTLTGPLAGGSTSFAYTVSNGLASAAGSVTVVEVTPPAIRQPPVAVADVASVRVGDVVDIPVLDNDSQPDGDQLSLHADLARPLSAGSGLLFASGSVLRYLAPATPGEYTAEYRVDAPDGQWATAQVTIRVREADAASNSAPVPARVTARVLSGETVRIPIPLTGIDPDGDSVQFAGVDSAPEKGTISATGVSWLEYTAGDYSAGTDTFGYTVVDSLGARASGTIRVGISPRADGARPPVATPDEVVVRPGRTVLVPVLANDSDPDGSPLSLVRVSAQDGAATAAVSGDLVAITAPSTPGRYGFVYEIENQRGGTSSTFVTADVTPDAPLARPVVSDTVLTLDDIAGRDSVDVDVLENVFFAEGPASQLDLRVGDGYSSAASVTPEHRLRVEVREGRQIIPFTVAHPEDPTITASGFVWVPGTRDALPQLRSGAPALVVQSGAELRIPLADQVVVAGDGTPRISDPNTVRATHADGSSLVSGDTTLVYRSAADYYGPASISFEVADGAGPDARRATLVLPITVRPATNQPPVFDGAVIEFEPGQQKNIDLTKLTTYPYPGAGNLLSYRVLGEAPSGFAFSLDGTTLTMTADPSTRRGATGSLSIGVADKQSEGRSGRIDVSVVASTRPLAVLGTDSVIAPRGGTTTVDVLANDRAGNPFPDVPLQVVAVRGTDSATLPAGVSVATSADRASLSVTVAGDAAPGDLTLQYQVADATQDSSRYVWGTVRVSVQDRPAPVTGLVVAGFGDREVDVSFAPGAANNSAISAFLATATTASGTSVTTTCATTRCTVRTPGNGSASAVRITVSAQNGIGASDPTPLGPLVWSDVLPGPPTGLTLTPGDGSIRASWSPAVVLDGGSPVSAYEVRVDGRLVQTLPACSSACATTLGGVANGVSTTVVVTAKNDAYPALAVWSGSEASGTTTPFGAPIASGASAVAETGAAGRDVVVGWSGFGDNGNPVAGYVAQLLRAGSGVPQGAQACSVSEGRVSLPSVGGDVLAQQQTGGPGAVRFASLDASSADYSVVVWGWNAAGCTPSAVQTVSVYPRPGVPTATVTMVQDGSTWDAYVSVSGDGSRYRIQRVDDGGAPVGDPADFSGAGFPRALVGGAFGDVLRFRLQACSVWSTVQLCGDWSTPYAAPEPSLTFDLDPDPQLVGDTFSWVNPPANGGLPAAFVCGRSGSAATATATGPTCTVPPGDGAPWLEVTVAGHSYTVSGSKG</sequence>
<dbReference type="GO" id="GO:0016798">
    <property type="term" value="F:hydrolase activity, acting on glycosyl bonds"/>
    <property type="evidence" value="ECO:0007669"/>
    <property type="project" value="UniProtKB-KW"/>
</dbReference>
<protein>
    <submittedName>
        <fullName evidence="3">Uncharacterized protein</fullName>
    </submittedName>
</protein>
<name>A0A1X9LT56_9MICO</name>
<dbReference type="PROSITE" id="PS50853">
    <property type="entry name" value="FN3"/>
    <property type="match status" value="1"/>
</dbReference>
<evidence type="ECO:0000313" key="3">
    <source>
        <dbReference type="EMBL" id="ARJ05080.1"/>
    </source>
</evidence>
<dbReference type="KEGG" id="cphy:B5808_07585"/>
<dbReference type="STRING" id="1619308.B5808_07585"/>
<dbReference type="GO" id="GO:0000272">
    <property type="term" value="P:polysaccharide catabolic process"/>
    <property type="evidence" value="ECO:0007669"/>
    <property type="project" value="UniProtKB-KW"/>
</dbReference>
<organism evidence="3 4">
    <name type="scientific">Cnuibacter physcomitrellae</name>
    <dbReference type="NCBI Taxonomy" id="1619308"/>
    <lineage>
        <taxon>Bacteria</taxon>
        <taxon>Bacillati</taxon>
        <taxon>Actinomycetota</taxon>
        <taxon>Actinomycetes</taxon>
        <taxon>Micrococcales</taxon>
        <taxon>Microbacteriaceae</taxon>
        <taxon>Cnuibacter</taxon>
    </lineage>
</organism>
<dbReference type="Pfam" id="PF17963">
    <property type="entry name" value="Big_9"/>
    <property type="match status" value="5"/>
</dbReference>
<keyword evidence="4" id="KW-1185">Reference proteome</keyword>
<dbReference type="InterPro" id="IPR011044">
    <property type="entry name" value="Quino_amine_DH_bsu"/>
</dbReference>
<evidence type="ECO:0000256" key="1">
    <source>
        <dbReference type="ARBA" id="ARBA00023295"/>
    </source>
</evidence>
<dbReference type="RefSeq" id="WP_085019218.1">
    <property type="nucleotide sequence ID" value="NZ_BMHD01000001.1"/>
</dbReference>
<dbReference type="Proteomes" id="UP000192775">
    <property type="component" value="Chromosome"/>
</dbReference>
<evidence type="ECO:0000313" key="4">
    <source>
        <dbReference type="Proteomes" id="UP000192775"/>
    </source>
</evidence>
<dbReference type="InterPro" id="IPR003961">
    <property type="entry name" value="FN3_dom"/>
</dbReference>
<keyword evidence="2" id="KW-0624">Polysaccharide degradation</keyword>
<dbReference type="SUPFAM" id="SSF50969">
    <property type="entry name" value="YVTN repeat-like/Quinoprotein amine dehydrogenase"/>
    <property type="match status" value="1"/>
</dbReference>
<proteinExistence type="predicted"/>
<keyword evidence="1" id="KW-0378">Hydrolase</keyword>
<dbReference type="InterPro" id="IPR013783">
    <property type="entry name" value="Ig-like_fold"/>
</dbReference>
<dbReference type="EMBL" id="CP020715">
    <property type="protein sequence ID" value="ARJ05080.1"/>
    <property type="molecule type" value="Genomic_DNA"/>
</dbReference>
<keyword evidence="1" id="KW-0326">Glycosidase</keyword>
<gene>
    <name evidence="3" type="ORF">B5808_07585</name>
</gene>
<dbReference type="SUPFAM" id="SSF49265">
    <property type="entry name" value="Fibronectin type III"/>
    <property type="match status" value="2"/>
</dbReference>
<dbReference type="InterPro" id="IPR036116">
    <property type="entry name" value="FN3_sf"/>
</dbReference>
<dbReference type="Gene3D" id="2.60.40.10">
    <property type="entry name" value="Immunoglobulins"/>
    <property type="match status" value="2"/>
</dbReference>
<accession>A0A1X9LT56</accession>